<dbReference type="AlphaFoldDB" id="A0A4R4W4J0"/>
<gene>
    <name evidence="9" type="ORF">E1292_08505</name>
</gene>
<keyword evidence="3" id="KW-0813">Transport</keyword>
<keyword evidence="6 8" id="KW-1133">Transmembrane helix</keyword>
<feature type="transmembrane region" description="Helical" evidence="8">
    <location>
        <begin position="122"/>
        <end position="141"/>
    </location>
</feature>
<dbReference type="EMBL" id="SMKO01000014">
    <property type="protein sequence ID" value="TDD09935.1"/>
    <property type="molecule type" value="Genomic_DNA"/>
</dbReference>
<comment type="caution">
    <text evidence="9">The sequence shown here is derived from an EMBL/GenBank/DDBJ whole genome shotgun (WGS) entry which is preliminary data.</text>
</comment>
<feature type="transmembrane region" description="Helical" evidence="8">
    <location>
        <begin position="224"/>
        <end position="245"/>
    </location>
</feature>
<evidence type="ECO:0000313" key="10">
    <source>
        <dbReference type="Proteomes" id="UP000295258"/>
    </source>
</evidence>
<evidence type="ECO:0000256" key="6">
    <source>
        <dbReference type="ARBA" id="ARBA00022989"/>
    </source>
</evidence>
<evidence type="ECO:0000256" key="7">
    <source>
        <dbReference type="ARBA" id="ARBA00023136"/>
    </source>
</evidence>
<dbReference type="PANTHER" id="PTHR30472">
    <property type="entry name" value="FERRIC ENTEROBACTIN TRANSPORT SYSTEM PERMEASE PROTEIN"/>
    <property type="match status" value="1"/>
</dbReference>
<feature type="transmembrane region" description="Helical" evidence="8">
    <location>
        <begin position="173"/>
        <end position="194"/>
    </location>
</feature>
<evidence type="ECO:0000256" key="2">
    <source>
        <dbReference type="ARBA" id="ARBA00007935"/>
    </source>
</evidence>
<feature type="transmembrane region" description="Helical" evidence="8">
    <location>
        <begin position="332"/>
        <end position="352"/>
    </location>
</feature>
<dbReference type="SUPFAM" id="SSF81345">
    <property type="entry name" value="ABC transporter involved in vitamin B12 uptake, BtuC"/>
    <property type="match status" value="1"/>
</dbReference>
<dbReference type="GO" id="GO:0022857">
    <property type="term" value="F:transmembrane transporter activity"/>
    <property type="evidence" value="ECO:0007669"/>
    <property type="project" value="InterPro"/>
</dbReference>
<evidence type="ECO:0000256" key="5">
    <source>
        <dbReference type="ARBA" id="ARBA00022692"/>
    </source>
</evidence>
<dbReference type="Proteomes" id="UP000295258">
    <property type="component" value="Unassembled WGS sequence"/>
</dbReference>
<sequence length="361" mass="36805">MADPPAGGDEPVSGVDFGHRVVILRRSRASVRFGARTALVCAVLGLAAAAMAVLGLGTGEFEVPPGEVIQALAGQGSGATRLVVVEWRLPRVLLALLIGAALGLSGAVFQSLLRNPLGSPDVIGFNTGAYTGVLVTMVLVGRGYYETAAGALIGGLAAALVVYLLAYKQGVQGFRLIIVGIAISAVLASVNQWFVIKVDLRLAVAAAIWGQGSLNTVKWEHVPPVAAAVVLLAGCLLALGPRLSLLAMGEEAAAALGVRTERARLLYLVVGVALTAVATAAAGPVAFVALAAPQLARLLTRTAGIALAPSAAMGALLLTASDWLGQRAFAPTQLPVGVVTVSLGGLYFAWLLTRPMRKASS</sequence>
<feature type="transmembrane region" description="Helical" evidence="8">
    <location>
        <begin position="92"/>
        <end position="113"/>
    </location>
</feature>
<keyword evidence="5 8" id="KW-0812">Transmembrane</keyword>
<keyword evidence="7 8" id="KW-0472">Membrane</keyword>
<keyword evidence="4" id="KW-1003">Cell membrane</keyword>
<reference evidence="9 10" key="1">
    <citation type="submission" date="2019-03" db="EMBL/GenBank/DDBJ databases">
        <title>Draft genome sequences of novel Actinobacteria.</title>
        <authorList>
            <person name="Sahin N."/>
            <person name="Ay H."/>
            <person name="Saygin H."/>
        </authorList>
    </citation>
    <scope>NUCLEOTIDE SEQUENCE [LARGE SCALE GENOMIC DNA]</scope>
    <source>
        <strain evidence="9 10">KC310</strain>
    </source>
</reference>
<evidence type="ECO:0000256" key="3">
    <source>
        <dbReference type="ARBA" id="ARBA00022448"/>
    </source>
</evidence>
<dbReference type="PANTHER" id="PTHR30472:SF24">
    <property type="entry name" value="FERRIC ENTEROBACTIN TRANSPORT SYSTEM PERMEASE PROTEIN FEPG"/>
    <property type="match status" value="1"/>
</dbReference>
<dbReference type="InterPro" id="IPR037294">
    <property type="entry name" value="ABC_BtuC-like"/>
</dbReference>
<accession>A0A4R4W4J0</accession>
<dbReference type="InterPro" id="IPR000522">
    <property type="entry name" value="ABC_transptr_permease_BtuC"/>
</dbReference>
<comment type="similarity">
    <text evidence="2">Belongs to the binding-protein-dependent transport system permease family. FecCD subfamily.</text>
</comment>
<evidence type="ECO:0000256" key="1">
    <source>
        <dbReference type="ARBA" id="ARBA00004651"/>
    </source>
</evidence>
<comment type="subcellular location">
    <subcellularLocation>
        <location evidence="1">Cell membrane</location>
        <topology evidence="1">Multi-pass membrane protein</topology>
    </subcellularLocation>
</comment>
<dbReference type="Gene3D" id="1.10.3470.10">
    <property type="entry name" value="ABC transporter involved in vitamin B12 uptake, BtuC"/>
    <property type="match status" value="1"/>
</dbReference>
<dbReference type="CDD" id="cd06550">
    <property type="entry name" value="TM_ABC_iron-siderophores_like"/>
    <property type="match status" value="1"/>
</dbReference>
<feature type="transmembrane region" description="Helical" evidence="8">
    <location>
        <begin position="33"/>
        <end position="56"/>
    </location>
</feature>
<dbReference type="RefSeq" id="WP_132593773.1">
    <property type="nucleotide sequence ID" value="NZ_SMKO01000014.1"/>
</dbReference>
<protein>
    <submittedName>
        <fullName evidence="9">Iron-enterobactin ABC transporter permease</fullName>
    </submittedName>
</protein>
<feature type="transmembrane region" description="Helical" evidence="8">
    <location>
        <begin position="265"/>
        <end position="291"/>
    </location>
</feature>
<feature type="transmembrane region" description="Helical" evidence="8">
    <location>
        <begin position="147"/>
        <end position="166"/>
    </location>
</feature>
<dbReference type="GO" id="GO:0005886">
    <property type="term" value="C:plasma membrane"/>
    <property type="evidence" value="ECO:0007669"/>
    <property type="project" value="UniProtKB-SubCell"/>
</dbReference>
<name>A0A4R4W4J0_9ACTN</name>
<evidence type="ECO:0000313" key="9">
    <source>
        <dbReference type="EMBL" id="TDD09935.1"/>
    </source>
</evidence>
<evidence type="ECO:0000256" key="4">
    <source>
        <dbReference type="ARBA" id="ARBA00022475"/>
    </source>
</evidence>
<organism evidence="9 10">
    <name type="scientific">Nonomuraea deserti</name>
    <dbReference type="NCBI Taxonomy" id="1848322"/>
    <lineage>
        <taxon>Bacteria</taxon>
        <taxon>Bacillati</taxon>
        <taxon>Actinomycetota</taxon>
        <taxon>Actinomycetes</taxon>
        <taxon>Streptosporangiales</taxon>
        <taxon>Streptosporangiaceae</taxon>
        <taxon>Nonomuraea</taxon>
    </lineage>
</organism>
<evidence type="ECO:0000256" key="8">
    <source>
        <dbReference type="SAM" id="Phobius"/>
    </source>
</evidence>
<dbReference type="Pfam" id="PF01032">
    <property type="entry name" value="FecCD"/>
    <property type="match status" value="1"/>
</dbReference>
<dbReference type="GO" id="GO:0033214">
    <property type="term" value="P:siderophore-iron import into cell"/>
    <property type="evidence" value="ECO:0007669"/>
    <property type="project" value="TreeGrafter"/>
</dbReference>
<proteinExistence type="inferred from homology"/>
<keyword evidence="10" id="KW-1185">Reference proteome</keyword>